<name>A0A942TKU7_9BACI</name>
<keyword evidence="1" id="KW-0472">Membrane</keyword>
<organism evidence="2 3">
    <name type="scientific">Lederbergia citrisecunda</name>
    <dbReference type="NCBI Taxonomy" id="2833583"/>
    <lineage>
        <taxon>Bacteria</taxon>
        <taxon>Bacillati</taxon>
        <taxon>Bacillota</taxon>
        <taxon>Bacilli</taxon>
        <taxon>Bacillales</taxon>
        <taxon>Bacillaceae</taxon>
        <taxon>Lederbergia</taxon>
    </lineage>
</organism>
<dbReference type="AlphaFoldDB" id="A0A942TKU7"/>
<dbReference type="Proteomes" id="UP000682713">
    <property type="component" value="Unassembled WGS sequence"/>
</dbReference>
<feature type="transmembrane region" description="Helical" evidence="1">
    <location>
        <begin position="36"/>
        <end position="56"/>
    </location>
</feature>
<proteinExistence type="predicted"/>
<keyword evidence="3" id="KW-1185">Reference proteome</keyword>
<sequence length="79" mass="8889">MKNRYLLCLLLCGVLLYIAVPRLTVSSSGLEGIFVISWLVFAFIVIAGNLSALLFIPKRRDSVGEKHVSRSEIKRLRAR</sequence>
<comment type="caution">
    <text evidence="2">The sequence shown here is derived from an EMBL/GenBank/DDBJ whole genome shotgun (WGS) entry which is preliminary data.</text>
</comment>
<gene>
    <name evidence="2" type="ORF">KHA93_09880</name>
</gene>
<dbReference type="EMBL" id="JAGYPJ010000001">
    <property type="protein sequence ID" value="MBS4199965.1"/>
    <property type="molecule type" value="Genomic_DNA"/>
</dbReference>
<reference evidence="2 3" key="1">
    <citation type="submission" date="2021-05" db="EMBL/GenBank/DDBJ databases">
        <title>Novel Bacillus species.</title>
        <authorList>
            <person name="Liu G."/>
        </authorList>
    </citation>
    <scope>NUCLEOTIDE SEQUENCE [LARGE SCALE GENOMIC DNA]</scope>
    <source>
        <strain evidence="2 3">FJAT-49732</strain>
    </source>
</reference>
<keyword evidence="1" id="KW-0812">Transmembrane</keyword>
<protein>
    <submittedName>
        <fullName evidence="2">Uncharacterized protein</fullName>
    </submittedName>
</protein>
<evidence type="ECO:0000256" key="1">
    <source>
        <dbReference type="SAM" id="Phobius"/>
    </source>
</evidence>
<evidence type="ECO:0000313" key="2">
    <source>
        <dbReference type="EMBL" id="MBS4199965.1"/>
    </source>
</evidence>
<evidence type="ECO:0000313" key="3">
    <source>
        <dbReference type="Proteomes" id="UP000682713"/>
    </source>
</evidence>
<dbReference type="RefSeq" id="WP_213110593.1">
    <property type="nucleotide sequence ID" value="NZ_JAGYPJ010000001.1"/>
</dbReference>
<accession>A0A942TKU7</accession>
<keyword evidence="1" id="KW-1133">Transmembrane helix</keyword>